<name>A0AAV9HPK7_9PEZI</name>
<dbReference type="GO" id="GO:0035091">
    <property type="term" value="F:phosphatidylinositol binding"/>
    <property type="evidence" value="ECO:0007669"/>
    <property type="project" value="TreeGrafter"/>
</dbReference>
<keyword evidence="5" id="KW-1185">Reference proteome</keyword>
<dbReference type="AlphaFoldDB" id="A0AAV9HPK7"/>
<dbReference type="InterPro" id="IPR047168">
    <property type="entry name" value="LEC1-like"/>
</dbReference>
<accession>A0AAV9HPK7</accession>
<feature type="region of interest" description="Disordered" evidence="1">
    <location>
        <begin position="717"/>
        <end position="736"/>
    </location>
</feature>
<proteinExistence type="predicted"/>
<feature type="compositionally biased region" description="Basic and acidic residues" evidence="1">
    <location>
        <begin position="1"/>
        <end position="10"/>
    </location>
</feature>
<feature type="domain" description="PX-associated" evidence="3">
    <location>
        <begin position="32"/>
        <end position="157"/>
    </location>
</feature>
<sequence length="768" mass="84043">MEQRESHQSPKTENTGGATAGIASNSIHVSPDILSSPQLHALFDILTHHETYAEVESFKDPSTISTYGYPFARHDANGVPTYPTHSSAPLLAGLFRSVVLSFPGIRNLPSEFWHLRFQGILEKLAEAELSESYDKGSLGTRKILAAAASSIHESVSRGILGGIERGEKRNLNDKYDRSQAEDLVRAWEDGVHELLYGDLIDELFKCAAERKSLEEHSAGAQACADYAIIHIATLLHHVLVLSPEGPYLVKLLESVHRLLPYSMIKQTLRVGNAATMINGMMRLLLAKVGVGALSNWVGITQNADDGMNLLQRIIWLVLYWDSAEARKTVEKIEKTKGDSAPTKTQLAAVKGFMQKSREEHEKARHDSLHTTTSMVVEILRRSDPKLLQSLTEAQHTQLSLYYSTLLMIRDREEIPNVLCRQNPDLFTQAVKDFMSSFDRIIRSIHENIDLRDYISTAEDFLSDFISVSKGATKKPSASSSSSILGSWGGNFLKAEAAATPPTSHPSSVEDYVLLLQKNKHLLYNWLHDVASKCPDIAEDFRVWAHETIAVFRRNKRSEAPSTSTENQPKAAGALSSNLQHLFASLPASARETIIPAINDHAKYLSTLEDLSLSRMQRIIENLAASASALNSGAATPTSGRFGSSSGKSSPRIVPLGANVNRSYSGPGVFLSKWQGLMDSTLIGPAVPDGPVRKGKEVKEVKKKGGVGASAEGSWDLPKLGGVVDEEHGPEPPDVSGVVEALGKGFRDLVGDLLREDERFKVPRGGEGR</sequence>
<dbReference type="Pfam" id="PF12825">
    <property type="entry name" value="DUF3818"/>
    <property type="match status" value="1"/>
</dbReference>
<protein>
    <submittedName>
        <fullName evidence="4">PX-associated-domain-containing protein</fullName>
    </submittedName>
</protein>
<reference evidence="4" key="2">
    <citation type="submission" date="2023-06" db="EMBL/GenBank/DDBJ databases">
        <authorList>
            <consortium name="Lawrence Berkeley National Laboratory"/>
            <person name="Mondo S.J."/>
            <person name="Hensen N."/>
            <person name="Bonometti L."/>
            <person name="Westerberg I."/>
            <person name="Brannstrom I.O."/>
            <person name="Guillou S."/>
            <person name="Cros-Aarteil S."/>
            <person name="Calhoun S."/>
            <person name="Haridas S."/>
            <person name="Kuo A."/>
            <person name="Pangilinan J."/>
            <person name="Riley R."/>
            <person name="Labutti K."/>
            <person name="Andreopoulos B."/>
            <person name="Lipzen A."/>
            <person name="Chen C."/>
            <person name="Yanf M."/>
            <person name="Daum C."/>
            <person name="Ng V."/>
            <person name="Clum A."/>
            <person name="Steindorff A."/>
            <person name="Ohm R."/>
            <person name="Martin F."/>
            <person name="Silar P."/>
            <person name="Natvig D."/>
            <person name="Lalanne C."/>
            <person name="Gautier V."/>
            <person name="Ament-Velasquez S.L."/>
            <person name="Kruys A."/>
            <person name="Hutchinson M.I."/>
            <person name="Powell A.J."/>
            <person name="Barry K."/>
            <person name="Miller A.N."/>
            <person name="Grigoriev I.V."/>
            <person name="Debuchy R."/>
            <person name="Gladieux P."/>
            <person name="Thoren M.H."/>
            <person name="Johannesson H."/>
        </authorList>
    </citation>
    <scope>NUCLEOTIDE SEQUENCE</scope>
    <source>
        <strain evidence="4">PSN324</strain>
    </source>
</reference>
<feature type="compositionally biased region" description="Polar residues" evidence="1">
    <location>
        <begin position="11"/>
        <end position="22"/>
    </location>
</feature>
<feature type="domain" description="PX" evidence="2">
    <location>
        <begin position="201"/>
        <end position="389"/>
    </location>
</feature>
<dbReference type="PANTHER" id="PTHR47185:SF2">
    <property type="entry name" value="FUNGAL PROTEIN"/>
    <property type="match status" value="1"/>
</dbReference>
<organism evidence="4 5">
    <name type="scientific">Cladorrhinum samala</name>
    <dbReference type="NCBI Taxonomy" id="585594"/>
    <lineage>
        <taxon>Eukaryota</taxon>
        <taxon>Fungi</taxon>
        <taxon>Dikarya</taxon>
        <taxon>Ascomycota</taxon>
        <taxon>Pezizomycotina</taxon>
        <taxon>Sordariomycetes</taxon>
        <taxon>Sordariomycetidae</taxon>
        <taxon>Sordariales</taxon>
        <taxon>Podosporaceae</taxon>
        <taxon>Cladorrhinum</taxon>
    </lineage>
</organism>
<evidence type="ECO:0000313" key="4">
    <source>
        <dbReference type="EMBL" id="KAK4461984.1"/>
    </source>
</evidence>
<dbReference type="Pfam" id="PF12828">
    <property type="entry name" value="PXB"/>
    <property type="match status" value="1"/>
</dbReference>
<evidence type="ECO:0000259" key="3">
    <source>
        <dbReference type="Pfam" id="PF12828"/>
    </source>
</evidence>
<comment type="caution">
    <text evidence="4">The sequence shown here is derived from an EMBL/GenBank/DDBJ whole genome shotgun (WGS) entry which is preliminary data.</text>
</comment>
<dbReference type="EMBL" id="MU864980">
    <property type="protein sequence ID" value="KAK4461984.1"/>
    <property type="molecule type" value="Genomic_DNA"/>
</dbReference>
<dbReference type="InterPro" id="IPR024555">
    <property type="entry name" value="PX-associated"/>
</dbReference>
<evidence type="ECO:0000259" key="2">
    <source>
        <dbReference type="Pfam" id="PF12825"/>
    </source>
</evidence>
<dbReference type="PANTHER" id="PTHR47185">
    <property type="entry name" value="PX DOMAIN-CONTAINING PROTEIN YPR097W"/>
    <property type="match status" value="1"/>
</dbReference>
<gene>
    <name evidence="4" type="ORF">QBC42DRAFT_328499</name>
</gene>
<feature type="region of interest" description="Disordered" evidence="1">
    <location>
        <begin position="1"/>
        <end position="22"/>
    </location>
</feature>
<evidence type="ECO:0000313" key="5">
    <source>
        <dbReference type="Proteomes" id="UP001321749"/>
    </source>
</evidence>
<evidence type="ECO:0000256" key="1">
    <source>
        <dbReference type="SAM" id="MobiDB-lite"/>
    </source>
</evidence>
<dbReference type="InterPro" id="IPR024554">
    <property type="entry name" value="LEC1-like_C"/>
</dbReference>
<feature type="compositionally biased region" description="Low complexity" evidence="1">
    <location>
        <begin position="629"/>
        <end position="649"/>
    </location>
</feature>
<dbReference type="Proteomes" id="UP001321749">
    <property type="component" value="Unassembled WGS sequence"/>
</dbReference>
<reference evidence="4" key="1">
    <citation type="journal article" date="2023" name="Mol. Phylogenet. Evol.">
        <title>Genome-scale phylogeny and comparative genomics of the fungal order Sordariales.</title>
        <authorList>
            <person name="Hensen N."/>
            <person name="Bonometti L."/>
            <person name="Westerberg I."/>
            <person name="Brannstrom I.O."/>
            <person name="Guillou S."/>
            <person name="Cros-Aarteil S."/>
            <person name="Calhoun S."/>
            <person name="Haridas S."/>
            <person name="Kuo A."/>
            <person name="Mondo S."/>
            <person name="Pangilinan J."/>
            <person name="Riley R."/>
            <person name="LaButti K."/>
            <person name="Andreopoulos B."/>
            <person name="Lipzen A."/>
            <person name="Chen C."/>
            <person name="Yan M."/>
            <person name="Daum C."/>
            <person name="Ng V."/>
            <person name="Clum A."/>
            <person name="Steindorff A."/>
            <person name="Ohm R.A."/>
            <person name="Martin F."/>
            <person name="Silar P."/>
            <person name="Natvig D.O."/>
            <person name="Lalanne C."/>
            <person name="Gautier V."/>
            <person name="Ament-Velasquez S.L."/>
            <person name="Kruys A."/>
            <person name="Hutchinson M.I."/>
            <person name="Powell A.J."/>
            <person name="Barry K."/>
            <person name="Miller A.N."/>
            <person name="Grigoriev I.V."/>
            <person name="Debuchy R."/>
            <person name="Gladieux P."/>
            <person name="Hiltunen Thoren M."/>
            <person name="Johannesson H."/>
        </authorList>
    </citation>
    <scope>NUCLEOTIDE SEQUENCE</scope>
    <source>
        <strain evidence="4">PSN324</strain>
    </source>
</reference>
<feature type="region of interest" description="Disordered" evidence="1">
    <location>
        <begin position="629"/>
        <end position="650"/>
    </location>
</feature>